<name>A0A4Q1K9H5_9FLAO</name>
<feature type="transmembrane region" description="Helical" evidence="1">
    <location>
        <begin position="47"/>
        <end position="65"/>
    </location>
</feature>
<sequence>MEFIKNVWKPMGILFLFVALLIVKVRWLTEATVAQWIIDSCLVGLALRYYQTFALYVMYGVMVIGKGVGIRRLLK</sequence>
<dbReference type="AlphaFoldDB" id="A0A4Q1K9H5"/>
<gene>
    <name evidence="2" type="ORF">EQG61_08520</name>
</gene>
<keyword evidence="1" id="KW-0812">Transmembrane</keyword>
<reference evidence="3" key="1">
    <citation type="submission" date="2019-01" db="EMBL/GenBank/DDBJ databases">
        <title>Cytophagaceae bacterium strain CAR-16.</title>
        <authorList>
            <person name="Chen W.-M."/>
        </authorList>
    </citation>
    <scope>NUCLEOTIDE SEQUENCE [LARGE SCALE GENOMIC DNA]</scope>
    <source>
        <strain evidence="3">WWJ-16</strain>
    </source>
</reference>
<comment type="caution">
    <text evidence="2">The sequence shown here is derived from an EMBL/GenBank/DDBJ whole genome shotgun (WGS) entry which is preliminary data.</text>
</comment>
<keyword evidence="1" id="KW-1133">Transmembrane helix</keyword>
<protein>
    <submittedName>
        <fullName evidence="2">Uncharacterized protein</fullName>
    </submittedName>
</protein>
<evidence type="ECO:0000313" key="3">
    <source>
        <dbReference type="Proteomes" id="UP000289857"/>
    </source>
</evidence>
<evidence type="ECO:0000313" key="2">
    <source>
        <dbReference type="EMBL" id="RXR22615.1"/>
    </source>
</evidence>
<accession>A0A4Q1K9H5</accession>
<dbReference type="EMBL" id="SBKN01000004">
    <property type="protein sequence ID" value="RXR22615.1"/>
    <property type="molecule type" value="Genomic_DNA"/>
</dbReference>
<organism evidence="2 3">
    <name type="scientific">Flavobacterium stagni</name>
    <dbReference type="NCBI Taxonomy" id="2506421"/>
    <lineage>
        <taxon>Bacteria</taxon>
        <taxon>Pseudomonadati</taxon>
        <taxon>Bacteroidota</taxon>
        <taxon>Flavobacteriia</taxon>
        <taxon>Flavobacteriales</taxon>
        <taxon>Flavobacteriaceae</taxon>
        <taxon>Flavobacterium</taxon>
    </lineage>
</organism>
<proteinExistence type="predicted"/>
<dbReference type="RefSeq" id="WP_129461500.1">
    <property type="nucleotide sequence ID" value="NZ_SBKN01000004.1"/>
</dbReference>
<evidence type="ECO:0000256" key="1">
    <source>
        <dbReference type="SAM" id="Phobius"/>
    </source>
</evidence>
<dbReference type="Proteomes" id="UP000289857">
    <property type="component" value="Unassembled WGS sequence"/>
</dbReference>
<keyword evidence="1" id="KW-0472">Membrane</keyword>
<keyword evidence="3" id="KW-1185">Reference proteome</keyword>